<sequence>MRRDDRRGAPAPFRVSSPPSHQRQRSPRILIVTGLAALALFGALLWCAVIVARFHELPTWRRFLPLALFLTALVASLLGSRSDPPDADSSPHMGSCRTEARLGVRLDGSNGLQARR</sequence>
<evidence type="ECO:0000256" key="2">
    <source>
        <dbReference type="SAM" id="Phobius"/>
    </source>
</evidence>
<feature type="region of interest" description="Disordered" evidence="1">
    <location>
        <begin position="80"/>
        <end position="116"/>
    </location>
</feature>
<feature type="region of interest" description="Disordered" evidence="1">
    <location>
        <begin position="1"/>
        <end position="25"/>
    </location>
</feature>
<comment type="caution">
    <text evidence="3">The sequence shown here is derived from an EMBL/GenBank/DDBJ whole genome shotgun (WGS) entry which is preliminary data.</text>
</comment>
<evidence type="ECO:0000313" key="4">
    <source>
        <dbReference type="Proteomes" id="UP001501147"/>
    </source>
</evidence>
<evidence type="ECO:0000256" key="1">
    <source>
        <dbReference type="SAM" id="MobiDB-lite"/>
    </source>
</evidence>
<keyword evidence="2" id="KW-0812">Transmembrane</keyword>
<evidence type="ECO:0008006" key="5">
    <source>
        <dbReference type="Google" id="ProtNLM"/>
    </source>
</evidence>
<evidence type="ECO:0000313" key="3">
    <source>
        <dbReference type="EMBL" id="GAA4778636.1"/>
    </source>
</evidence>
<keyword evidence="2" id="KW-0472">Membrane</keyword>
<keyword evidence="2" id="KW-1133">Transmembrane helix</keyword>
<dbReference type="EMBL" id="BAABJV010000006">
    <property type="protein sequence ID" value="GAA4778636.1"/>
    <property type="molecule type" value="Genomic_DNA"/>
</dbReference>
<organism evidence="3 4">
    <name type="scientific">Streptomyces sanyensis</name>
    <dbReference type="NCBI Taxonomy" id="568869"/>
    <lineage>
        <taxon>Bacteria</taxon>
        <taxon>Bacillati</taxon>
        <taxon>Actinomycetota</taxon>
        <taxon>Actinomycetes</taxon>
        <taxon>Kitasatosporales</taxon>
        <taxon>Streptomycetaceae</taxon>
        <taxon>Streptomyces</taxon>
    </lineage>
</organism>
<feature type="transmembrane region" description="Helical" evidence="2">
    <location>
        <begin position="63"/>
        <end position="80"/>
    </location>
</feature>
<proteinExistence type="predicted"/>
<gene>
    <name evidence="3" type="ORF">GCM10023329_29620</name>
</gene>
<feature type="transmembrane region" description="Helical" evidence="2">
    <location>
        <begin position="29"/>
        <end position="51"/>
    </location>
</feature>
<reference evidence="4" key="1">
    <citation type="journal article" date="2019" name="Int. J. Syst. Evol. Microbiol.">
        <title>The Global Catalogue of Microorganisms (GCM) 10K type strain sequencing project: providing services to taxonomists for standard genome sequencing and annotation.</title>
        <authorList>
            <consortium name="The Broad Institute Genomics Platform"/>
            <consortium name="The Broad Institute Genome Sequencing Center for Infectious Disease"/>
            <person name="Wu L."/>
            <person name="Ma J."/>
        </authorList>
    </citation>
    <scope>NUCLEOTIDE SEQUENCE [LARGE SCALE GENOMIC DNA]</scope>
    <source>
        <strain evidence="4">JCM 18324</strain>
    </source>
</reference>
<name>A0ABP9ACQ5_9ACTN</name>
<keyword evidence="4" id="KW-1185">Reference proteome</keyword>
<accession>A0ABP9ACQ5</accession>
<protein>
    <recommendedName>
        <fullName evidence="5">Integral membrane protein</fullName>
    </recommendedName>
</protein>
<dbReference type="Proteomes" id="UP001501147">
    <property type="component" value="Unassembled WGS sequence"/>
</dbReference>